<dbReference type="InterPro" id="IPR007627">
    <property type="entry name" value="RNA_pol_sigma70_r2"/>
</dbReference>
<dbReference type="InterPro" id="IPR014284">
    <property type="entry name" value="RNA_pol_sigma-70_dom"/>
</dbReference>
<reference evidence="8" key="1">
    <citation type="journal article" date="2019" name="Int. J. Syst. Evol. Microbiol.">
        <title>The Global Catalogue of Microorganisms (GCM) 10K type strain sequencing project: providing services to taxonomists for standard genome sequencing and annotation.</title>
        <authorList>
            <consortium name="The Broad Institute Genomics Platform"/>
            <consortium name="The Broad Institute Genome Sequencing Center for Infectious Disease"/>
            <person name="Wu L."/>
            <person name="Ma J."/>
        </authorList>
    </citation>
    <scope>NUCLEOTIDE SEQUENCE [LARGE SCALE GENOMIC DNA]</scope>
    <source>
        <strain evidence="8">CCUG 53762</strain>
    </source>
</reference>
<organism evidence="7 8">
    <name type="scientific">Pseudopedobacter beijingensis</name>
    <dbReference type="NCBI Taxonomy" id="1207056"/>
    <lineage>
        <taxon>Bacteria</taxon>
        <taxon>Pseudomonadati</taxon>
        <taxon>Bacteroidota</taxon>
        <taxon>Sphingobacteriia</taxon>
        <taxon>Sphingobacteriales</taxon>
        <taxon>Sphingobacteriaceae</taxon>
        <taxon>Pseudopedobacter</taxon>
    </lineage>
</organism>
<dbReference type="InterPro" id="IPR013249">
    <property type="entry name" value="RNA_pol_sigma70_r4_t2"/>
</dbReference>
<dbReference type="Gene3D" id="1.10.1740.10">
    <property type="match status" value="1"/>
</dbReference>
<feature type="domain" description="RNA polymerase sigma factor 70 region 4 type 2" evidence="6">
    <location>
        <begin position="125"/>
        <end position="174"/>
    </location>
</feature>
<accession>A0ABW4ICE1</accession>
<dbReference type="EMBL" id="JBHUDG010000013">
    <property type="protein sequence ID" value="MFD1630014.1"/>
    <property type="molecule type" value="Genomic_DNA"/>
</dbReference>
<dbReference type="Proteomes" id="UP001597118">
    <property type="component" value="Unassembled WGS sequence"/>
</dbReference>
<sequence>MTKIREIDEEGLLEQLKKGDRSAFETVYLKYWDKLYSSVYKRVKSGVIAEEIVQDFFVSLWEKRSVIKIHTSFEAYIFTSVRYLVLNYLQKEITRSNYRLSLPPEEQYNDYTLNQIYLNELNKVIEDEISQLPDKCQYVFRLSRQENLNTKEIAEKLGISTKTVENHLTKALKILRINLKEYITAALFIYLNNK</sequence>
<keyword evidence="3" id="KW-0731">Sigma factor</keyword>
<dbReference type="Gene3D" id="1.10.10.10">
    <property type="entry name" value="Winged helix-like DNA-binding domain superfamily/Winged helix DNA-binding domain"/>
    <property type="match status" value="1"/>
</dbReference>
<evidence type="ECO:0000256" key="2">
    <source>
        <dbReference type="ARBA" id="ARBA00023015"/>
    </source>
</evidence>
<proteinExistence type="inferred from homology"/>
<evidence type="ECO:0000259" key="5">
    <source>
        <dbReference type="Pfam" id="PF04542"/>
    </source>
</evidence>
<evidence type="ECO:0000256" key="3">
    <source>
        <dbReference type="ARBA" id="ARBA00023082"/>
    </source>
</evidence>
<evidence type="ECO:0000256" key="1">
    <source>
        <dbReference type="ARBA" id="ARBA00010641"/>
    </source>
</evidence>
<protein>
    <submittedName>
        <fullName evidence="7">RNA polymerase sigma-70 factor</fullName>
    </submittedName>
</protein>
<dbReference type="PANTHER" id="PTHR43133">
    <property type="entry name" value="RNA POLYMERASE ECF-TYPE SIGMA FACTO"/>
    <property type="match status" value="1"/>
</dbReference>
<dbReference type="Pfam" id="PF08281">
    <property type="entry name" value="Sigma70_r4_2"/>
    <property type="match status" value="1"/>
</dbReference>
<evidence type="ECO:0000313" key="7">
    <source>
        <dbReference type="EMBL" id="MFD1630014.1"/>
    </source>
</evidence>
<dbReference type="InterPro" id="IPR013325">
    <property type="entry name" value="RNA_pol_sigma_r2"/>
</dbReference>
<evidence type="ECO:0000313" key="8">
    <source>
        <dbReference type="Proteomes" id="UP001597118"/>
    </source>
</evidence>
<comment type="caution">
    <text evidence="7">The sequence shown here is derived from an EMBL/GenBank/DDBJ whole genome shotgun (WGS) entry which is preliminary data.</text>
</comment>
<keyword evidence="4" id="KW-0804">Transcription</keyword>
<dbReference type="InterPro" id="IPR039425">
    <property type="entry name" value="RNA_pol_sigma-70-like"/>
</dbReference>
<dbReference type="Pfam" id="PF04542">
    <property type="entry name" value="Sigma70_r2"/>
    <property type="match status" value="1"/>
</dbReference>
<evidence type="ECO:0000259" key="6">
    <source>
        <dbReference type="Pfam" id="PF08281"/>
    </source>
</evidence>
<dbReference type="InterPro" id="IPR014327">
    <property type="entry name" value="RNA_pol_sigma70_bacteroid"/>
</dbReference>
<keyword evidence="8" id="KW-1185">Reference proteome</keyword>
<dbReference type="RefSeq" id="WP_379662390.1">
    <property type="nucleotide sequence ID" value="NZ_JBHUDG010000013.1"/>
</dbReference>
<dbReference type="PANTHER" id="PTHR43133:SF46">
    <property type="entry name" value="RNA POLYMERASE SIGMA-70 FACTOR ECF SUBFAMILY"/>
    <property type="match status" value="1"/>
</dbReference>
<dbReference type="InterPro" id="IPR013324">
    <property type="entry name" value="RNA_pol_sigma_r3/r4-like"/>
</dbReference>
<gene>
    <name evidence="7" type="ORF">ACFSAH_09005</name>
</gene>
<evidence type="ECO:0000256" key="4">
    <source>
        <dbReference type="ARBA" id="ARBA00023163"/>
    </source>
</evidence>
<dbReference type="InterPro" id="IPR036388">
    <property type="entry name" value="WH-like_DNA-bd_sf"/>
</dbReference>
<keyword evidence="2" id="KW-0805">Transcription regulation</keyword>
<dbReference type="SUPFAM" id="SSF88659">
    <property type="entry name" value="Sigma3 and sigma4 domains of RNA polymerase sigma factors"/>
    <property type="match status" value="1"/>
</dbReference>
<feature type="domain" description="RNA polymerase sigma-70 region 2" evidence="5">
    <location>
        <begin position="28"/>
        <end position="91"/>
    </location>
</feature>
<dbReference type="SUPFAM" id="SSF88946">
    <property type="entry name" value="Sigma2 domain of RNA polymerase sigma factors"/>
    <property type="match status" value="1"/>
</dbReference>
<name>A0ABW4ICE1_9SPHI</name>
<dbReference type="NCBIfam" id="TIGR02937">
    <property type="entry name" value="sigma70-ECF"/>
    <property type="match status" value="1"/>
</dbReference>
<comment type="similarity">
    <text evidence="1">Belongs to the sigma-70 factor family. ECF subfamily.</text>
</comment>
<dbReference type="NCBIfam" id="TIGR02985">
    <property type="entry name" value="Sig70_bacteroi1"/>
    <property type="match status" value="1"/>
</dbReference>